<evidence type="ECO:0000313" key="2">
    <source>
        <dbReference type="Proteomes" id="UP000316688"/>
    </source>
</evidence>
<dbReference type="SUPFAM" id="SSF52540">
    <property type="entry name" value="P-loop containing nucleoside triphosphate hydrolases"/>
    <property type="match status" value="1"/>
</dbReference>
<reference evidence="1 2" key="1">
    <citation type="submission" date="2019-07" db="EMBL/GenBank/DDBJ databases">
        <title>Reclasification of Spiribacter aquaticus.</title>
        <authorList>
            <person name="Leon M.J."/>
            <person name="Sanchez-Porro C."/>
            <person name="Ventosa A."/>
        </authorList>
    </citation>
    <scope>NUCLEOTIDE SEQUENCE [LARGE SCALE GENOMIC DNA]</scope>
    <source>
        <strain evidence="1 2">SP30</strain>
    </source>
</reference>
<dbReference type="EMBL" id="VMKP01000001">
    <property type="protein sequence ID" value="TVO66410.1"/>
    <property type="molecule type" value="Genomic_DNA"/>
</dbReference>
<dbReference type="Gene3D" id="3.40.50.300">
    <property type="entry name" value="P-loop containing nucleotide triphosphate hydrolases"/>
    <property type="match status" value="1"/>
</dbReference>
<proteinExistence type="predicted"/>
<keyword evidence="2" id="KW-1185">Reference proteome</keyword>
<comment type="caution">
    <text evidence="1">The sequence shown here is derived from an EMBL/GenBank/DDBJ whole genome shotgun (WGS) entry which is preliminary data.</text>
</comment>
<sequence>MTILNRNKKFIYLKSHKTAGTSTEVYLITQTALGSDIYRTSKDIEKYGFPKKRRDREFARFKKALPAPRHSASDWILATKLKFGSKMRVREHMTGNDVLDLVGQDFFNQCSVVTNVRNPWDALVSSYKWQQGGRGGGTQPFECSFSEFLSRSLSVGDNGISIAEEYLFDPYISGRGWLIDRVIFFEDLANSIDETLKTFRVEGVGFENASIYEKRTRKKEDYRIWYSDADAYAVEERFSRFLSWFRYDFNSPGTPPMMGL</sequence>
<dbReference type="RefSeq" id="WP_144346949.1">
    <property type="nucleotide sequence ID" value="NZ_VMKP01000001.1"/>
</dbReference>
<dbReference type="AlphaFoldDB" id="A0A557RMJ9"/>
<evidence type="ECO:0000313" key="1">
    <source>
        <dbReference type="EMBL" id="TVO66410.1"/>
    </source>
</evidence>
<gene>
    <name evidence="1" type="ORF">FPL11_01605</name>
</gene>
<dbReference type="InterPro" id="IPR027417">
    <property type="entry name" value="P-loop_NTPase"/>
</dbReference>
<evidence type="ECO:0008006" key="3">
    <source>
        <dbReference type="Google" id="ProtNLM"/>
    </source>
</evidence>
<accession>A0A557RMJ9</accession>
<protein>
    <recommendedName>
        <fullName evidence="3">Sulfotransferase family protein</fullName>
    </recommendedName>
</protein>
<organism evidence="1 2">
    <name type="scientific">Spiribacter aquaticus</name>
    <dbReference type="NCBI Taxonomy" id="1935996"/>
    <lineage>
        <taxon>Bacteria</taxon>
        <taxon>Pseudomonadati</taxon>
        <taxon>Pseudomonadota</taxon>
        <taxon>Gammaproteobacteria</taxon>
        <taxon>Chromatiales</taxon>
        <taxon>Ectothiorhodospiraceae</taxon>
        <taxon>Spiribacter</taxon>
    </lineage>
</organism>
<name>A0A557RMJ9_9GAMM</name>
<dbReference type="Proteomes" id="UP000316688">
    <property type="component" value="Unassembled WGS sequence"/>
</dbReference>